<comment type="subcellular location">
    <subcellularLocation>
        <location evidence="1">Cytoplasm</location>
    </subcellularLocation>
</comment>
<dbReference type="GO" id="GO:0097163">
    <property type="term" value="F:sulfur carrier activity"/>
    <property type="evidence" value="ECO:0007669"/>
    <property type="project" value="UniProtKB-UniRule"/>
</dbReference>
<dbReference type="Proteomes" id="UP000465712">
    <property type="component" value="Unassembled WGS sequence"/>
</dbReference>
<dbReference type="Pfam" id="PF02634">
    <property type="entry name" value="FdhD-NarQ"/>
    <property type="match status" value="1"/>
</dbReference>
<dbReference type="EMBL" id="WXWW01000285">
    <property type="protein sequence ID" value="NAW67472.1"/>
    <property type="molecule type" value="Genomic_DNA"/>
</dbReference>
<proteinExistence type="inferred from homology"/>
<comment type="caution">
    <text evidence="1">Lacks conserved residue(s) required for the propagation of feature annotation.</text>
</comment>
<comment type="function">
    <text evidence="1">Required for formate dehydrogenase (FDH) activity. Acts as a sulfur carrier protein that transfers sulfur from IscS to the molybdenum cofactor prior to its insertion into FDH.</text>
</comment>
<dbReference type="GO" id="GO:0016783">
    <property type="term" value="F:sulfurtransferase activity"/>
    <property type="evidence" value="ECO:0007669"/>
    <property type="project" value="InterPro"/>
</dbReference>
<comment type="caution">
    <text evidence="2">The sequence shown here is derived from an EMBL/GenBank/DDBJ whole genome shotgun (WGS) entry which is preliminary data.</text>
</comment>
<dbReference type="GO" id="GO:0005737">
    <property type="term" value="C:cytoplasm"/>
    <property type="evidence" value="ECO:0007669"/>
    <property type="project" value="UniProtKB-SubCell"/>
</dbReference>
<dbReference type="Gene3D" id="3.10.20.10">
    <property type="match status" value="1"/>
</dbReference>
<protein>
    <recommendedName>
        <fullName evidence="1">Sulfur carrier protein FdhD</fullName>
    </recommendedName>
</protein>
<dbReference type="InterPro" id="IPR016193">
    <property type="entry name" value="Cytidine_deaminase-like"/>
</dbReference>
<accession>A0A7X4Y1L5</accession>
<comment type="similarity">
    <text evidence="1">Belongs to the FdhD family.</text>
</comment>
<keyword evidence="1" id="KW-0963">Cytoplasm</keyword>
<feature type="active site" description="Cysteine persulfide intermediate" evidence="1">
    <location>
        <position position="129"/>
    </location>
</feature>
<dbReference type="GO" id="GO:0006777">
    <property type="term" value="P:Mo-molybdopterin cofactor biosynthetic process"/>
    <property type="evidence" value="ECO:0007669"/>
    <property type="project" value="UniProtKB-UniRule"/>
</dbReference>
<dbReference type="NCBIfam" id="TIGR00129">
    <property type="entry name" value="fdhD_narQ"/>
    <property type="match status" value="1"/>
</dbReference>
<name>A0A7X4Y1L5_9GAMM</name>
<evidence type="ECO:0000313" key="2">
    <source>
        <dbReference type="EMBL" id="NAW67472.1"/>
    </source>
</evidence>
<dbReference type="SUPFAM" id="SSF53927">
    <property type="entry name" value="Cytidine deaminase-like"/>
    <property type="match status" value="1"/>
</dbReference>
<keyword evidence="1" id="KW-0501">Molybdenum cofactor biosynthesis</keyword>
<evidence type="ECO:0000313" key="3">
    <source>
        <dbReference type="Proteomes" id="UP000465712"/>
    </source>
</evidence>
<dbReference type="PIRSF" id="PIRSF015626">
    <property type="entry name" value="FdhD"/>
    <property type="match status" value="1"/>
</dbReference>
<dbReference type="PANTHER" id="PTHR30592:SF1">
    <property type="entry name" value="SULFUR CARRIER PROTEIN FDHD"/>
    <property type="match status" value="1"/>
</dbReference>
<dbReference type="HAMAP" id="MF_00187">
    <property type="entry name" value="FdhD"/>
    <property type="match status" value="1"/>
</dbReference>
<reference evidence="2 3" key="1">
    <citation type="submission" date="2017-05" db="EMBL/GenBank/DDBJ databases">
        <title>High clonality and local adaptation shapes Vibrionaceae linages within an endangered oasis.</title>
        <authorList>
            <person name="Vazquez-Rosas-Landa M."/>
        </authorList>
    </citation>
    <scope>NUCLEOTIDE SEQUENCE [LARGE SCALE GENOMIC DNA]</scope>
    <source>
        <strain evidence="2 3">P46_P4S1P180</strain>
    </source>
</reference>
<dbReference type="Gene3D" id="3.40.140.10">
    <property type="entry name" value="Cytidine Deaminase, domain 2"/>
    <property type="match status" value="1"/>
</dbReference>
<dbReference type="InterPro" id="IPR003786">
    <property type="entry name" value="FdhD"/>
</dbReference>
<sequence>MNEIDNKQSVIADVNAAPPAPDTFRYVELHDDIAPDNPIAHSAVLASETALSISYNGISQAVMMVTPGNIEDFVKGFSLSNDIVRSVSEIYDITLTAGCDAHHAEVNISNRAFWSLKNHRRQLAGTSGCGICGVEAIEQALPPLTPLTPVPPPQASLLHNLRERITEAQEVARSSGALHAALYVDAGGNIQLCREDIGRHNALDKLIGAIATARIDPQSGFAVMTSRCSLELIQKAVRAKISTLVTLSAPTAMTVRWARHNNLNLIHVPHRSAPRLYSGGV</sequence>
<dbReference type="PANTHER" id="PTHR30592">
    <property type="entry name" value="FORMATE DEHYDROGENASE"/>
    <property type="match status" value="1"/>
</dbReference>
<dbReference type="AlphaFoldDB" id="A0A7X4Y1L5"/>
<keyword evidence="2" id="KW-0808">Transferase</keyword>
<gene>
    <name evidence="1 2" type="primary">fdhD</name>
    <name evidence="2" type="ORF">CAG72_19965</name>
</gene>
<dbReference type="RefSeq" id="WP_161446753.1">
    <property type="nucleotide sequence ID" value="NZ_WXWU01000155.1"/>
</dbReference>
<organism evidence="2 3">
    <name type="scientific">Photobacterium halotolerans</name>
    <dbReference type="NCBI Taxonomy" id="265726"/>
    <lineage>
        <taxon>Bacteria</taxon>
        <taxon>Pseudomonadati</taxon>
        <taxon>Pseudomonadota</taxon>
        <taxon>Gammaproteobacteria</taxon>
        <taxon>Vibrionales</taxon>
        <taxon>Vibrionaceae</taxon>
        <taxon>Photobacterium</taxon>
    </lineage>
</organism>
<dbReference type="OrthoDB" id="3197277at2"/>
<evidence type="ECO:0000256" key="1">
    <source>
        <dbReference type="HAMAP-Rule" id="MF_00187"/>
    </source>
</evidence>